<protein>
    <submittedName>
        <fullName evidence="1">Uncharacterized protein</fullName>
    </submittedName>
</protein>
<comment type="caution">
    <text evidence="1">The sequence shown here is derived from an EMBL/GenBank/DDBJ whole genome shotgun (WGS) entry which is preliminary data.</text>
</comment>
<sequence>MGGEDGREGGREGALRTSPEQCAIAGTAMTANSAEGTAPSRDSSAIFAGQGRTARRAADLVAALLPPAILVVTGLLVRARLIDDGFVVLTYGGYLLAELS</sequence>
<dbReference type="EMBL" id="BLIP01000001">
    <property type="protein sequence ID" value="GFE22330.1"/>
    <property type="molecule type" value="Genomic_DNA"/>
</dbReference>
<proteinExistence type="predicted"/>
<evidence type="ECO:0000313" key="1">
    <source>
        <dbReference type="EMBL" id="GFE22330.1"/>
    </source>
</evidence>
<name>A0A640TGH4_STRNI</name>
<accession>A0A640TGH4</accession>
<gene>
    <name evidence="1" type="ORF">Sliba_27830</name>
</gene>
<dbReference type="AlphaFoldDB" id="A0A640TGH4"/>
<evidence type="ECO:0000313" key="2">
    <source>
        <dbReference type="Proteomes" id="UP000429552"/>
    </source>
</evidence>
<dbReference type="Proteomes" id="UP000429552">
    <property type="component" value="Unassembled WGS sequence"/>
</dbReference>
<reference evidence="1 2" key="1">
    <citation type="submission" date="2019-12" db="EMBL/GenBank/DDBJ databases">
        <title>Whole genome shotgun sequence of Streptomyces libani subsp. libani NBRC 13452.</title>
        <authorList>
            <person name="Ichikawa N."/>
            <person name="Kimura A."/>
            <person name="Kitahashi Y."/>
            <person name="Komaki H."/>
            <person name="Tamura T."/>
        </authorList>
    </citation>
    <scope>NUCLEOTIDE SEQUENCE [LARGE SCALE GENOMIC DNA]</scope>
    <source>
        <strain evidence="1 2">NBRC 13452</strain>
    </source>
</reference>
<organism evidence="1 2">
    <name type="scientific">Streptomyces nigrescens</name>
    <dbReference type="NCBI Taxonomy" id="1920"/>
    <lineage>
        <taxon>Bacteria</taxon>
        <taxon>Bacillati</taxon>
        <taxon>Actinomycetota</taxon>
        <taxon>Actinomycetes</taxon>
        <taxon>Kitasatosporales</taxon>
        <taxon>Streptomycetaceae</taxon>
        <taxon>Streptomyces</taxon>
    </lineage>
</organism>